<dbReference type="InterPro" id="IPR036864">
    <property type="entry name" value="Zn2-C6_fun-type_DNA-bd_sf"/>
</dbReference>
<dbReference type="SMART" id="SM00066">
    <property type="entry name" value="GAL4"/>
    <property type="match status" value="1"/>
</dbReference>
<keyword evidence="3" id="KW-0238">DNA-binding</keyword>
<keyword evidence="9" id="KW-1185">Reference proteome</keyword>
<dbReference type="Proteomes" id="UP000641853">
    <property type="component" value="Unassembled WGS sequence"/>
</dbReference>
<name>A0A8H6QSR9_9EURO</name>
<accession>A0A8H6QSR9</accession>
<evidence type="ECO:0000256" key="1">
    <source>
        <dbReference type="ARBA" id="ARBA00004123"/>
    </source>
</evidence>
<dbReference type="PANTHER" id="PTHR47540">
    <property type="entry name" value="THIAMINE REPRESSIBLE GENES REGULATORY PROTEIN THI5"/>
    <property type="match status" value="1"/>
</dbReference>
<dbReference type="AlphaFoldDB" id="A0A8H6QSR9"/>
<dbReference type="InterPro" id="IPR001138">
    <property type="entry name" value="Zn2Cys6_DnaBD"/>
</dbReference>
<reference evidence="8" key="1">
    <citation type="submission" date="2020-06" db="EMBL/GenBank/DDBJ databases">
        <title>Draft genome sequences of strains closely related to Aspergillus parafelis and Aspergillus hiratsukae.</title>
        <authorList>
            <person name="Dos Santos R.A.C."/>
            <person name="Rivero-Menendez O."/>
            <person name="Steenwyk J.L."/>
            <person name="Mead M.E."/>
            <person name="Goldman G.H."/>
            <person name="Alastruey-Izquierdo A."/>
            <person name="Rokas A."/>
        </authorList>
    </citation>
    <scope>NUCLEOTIDE SEQUENCE</scope>
    <source>
        <strain evidence="8">CNM-CM7691</strain>
    </source>
</reference>
<dbReference type="PROSITE" id="PS50048">
    <property type="entry name" value="ZN2_CY6_FUNGAL_2"/>
    <property type="match status" value="1"/>
</dbReference>
<dbReference type="CDD" id="cd00067">
    <property type="entry name" value="GAL4"/>
    <property type="match status" value="1"/>
</dbReference>
<feature type="region of interest" description="Disordered" evidence="6">
    <location>
        <begin position="90"/>
        <end position="149"/>
    </location>
</feature>
<dbReference type="Gene3D" id="4.10.240.10">
    <property type="entry name" value="Zn(2)-C6 fungal-type DNA-binding domain"/>
    <property type="match status" value="1"/>
</dbReference>
<sequence length="422" mass="46152">MFLRASAERIQIYVIRDGITMTTPQRRKLRNENIPHNFIQSWQCPAADGVRPMVRRPITACESCRTAKVKCTGNQGTCDRCTSRGIPCRYTAPSSTSSSSPRSTDSSGHPKNVDSSTTSNSQSPTSGNTSLSISKPSAVPMSMDWGMDTADPLRLDEEVREQDLNTMVEWPKEMSNYLFDWSSLDLSHNAIDSPNNLSTEDMHIFQPLAAQTSPSTSQNGDPNITPASIPAASVPLQSPLPSQGSCQCRTDLMLQVPEVNNAMQAKPHPHLDRIFKVTGNVLGACRDLIKCASCQVSYADLVCIVAVLQQTGTCFEHIASGGLAASAIKVCVGQYEIPIANEIKLRHMLVMDLVAQANCLLSLLRNRGQSLVESQPATRDRLTQINIDYMQEVVLSFEHTLRSIADSLEKPALDGGTNQMQK</sequence>
<feature type="compositionally biased region" description="Low complexity" evidence="6">
    <location>
        <begin position="115"/>
        <end position="130"/>
    </location>
</feature>
<comment type="subcellular location">
    <subcellularLocation>
        <location evidence="1">Nucleus</location>
    </subcellularLocation>
</comment>
<evidence type="ECO:0000313" key="9">
    <source>
        <dbReference type="Proteomes" id="UP000641853"/>
    </source>
</evidence>
<keyword evidence="5" id="KW-0539">Nucleus</keyword>
<evidence type="ECO:0000256" key="2">
    <source>
        <dbReference type="ARBA" id="ARBA00023015"/>
    </source>
</evidence>
<feature type="domain" description="Zn(2)-C6 fungal-type" evidence="7">
    <location>
        <begin position="60"/>
        <end position="90"/>
    </location>
</feature>
<proteinExistence type="predicted"/>
<dbReference type="GO" id="GO:0000981">
    <property type="term" value="F:DNA-binding transcription factor activity, RNA polymerase II-specific"/>
    <property type="evidence" value="ECO:0007669"/>
    <property type="project" value="InterPro"/>
</dbReference>
<dbReference type="GO" id="GO:0043565">
    <property type="term" value="F:sequence-specific DNA binding"/>
    <property type="evidence" value="ECO:0007669"/>
    <property type="project" value="TreeGrafter"/>
</dbReference>
<evidence type="ECO:0000256" key="5">
    <source>
        <dbReference type="ARBA" id="ARBA00023242"/>
    </source>
</evidence>
<feature type="compositionally biased region" description="Low complexity" evidence="6">
    <location>
        <begin position="93"/>
        <end position="107"/>
    </location>
</feature>
<dbReference type="EMBL" id="JACBAG010001895">
    <property type="protein sequence ID" value="KAF7177587.1"/>
    <property type="molecule type" value="Genomic_DNA"/>
</dbReference>
<evidence type="ECO:0000259" key="7">
    <source>
        <dbReference type="PROSITE" id="PS50048"/>
    </source>
</evidence>
<dbReference type="Pfam" id="PF00172">
    <property type="entry name" value="Zn_clus"/>
    <property type="match status" value="1"/>
</dbReference>
<evidence type="ECO:0000256" key="6">
    <source>
        <dbReference type="SAM" id="MobiDB-lite"/>
    </source>
</evidence>
<gene>
    <name evidence="8" type="ORF">CNMCM7691_005916</name>
</gene>
<dbReference type="InterPro" id="IPR051711">
    <property type="entry name" value="Stress_Response_Reg"/>
</dbReference>
<protein>
    <recommendedName>
        <fullName evidence="7">Zn(2)-C6 fungal-type domain-containing protein</fullName>
    </recommendedName>
</protein>
<keyword evidence="4" id="KW-0804">Transcription</keyword>
<dbReference type="GO" id="GO:0008270">
    <property type="term" value="F:zinc ion binding"/>
    <property type="evidence" value="ECO:0007669"/>
    <property type="project" value="InterPro"/>
</dbReference>
<evidence type="ECO:0000313" key="8">
    <source>
        <dbReference type="EMBL" id="KAF7177587.1"/>
    </source>
</evidence>
<dbReference type="GO" id="GO:0045944">
    <property type="term" value="P:positive regulation of transcription by RNA polymerase II"/>
    <property type="evidence" value="ECO:0007669"/>
    <property type="project" value="TreeGrafter"/>
</dbReference>
<dbReference type="SUPFAM" id="SSF57701">
    <property type="entry name" value="Zn2/Cys6 DNA-binding domain"/>
    <property type="match status" value="1"/>
</dbReference>
<keyword evidence="2" id="KW-0805">Transcription regulation</keyword>
<dbReference type="PROSITE" id="PS00463">
    <property type="entry name" value="ZN2_CY6_FUNGAL_1"/>
    <property type="match status" value="1"/>
</dbReference>
<evidence type="ECO:0000256" key="4">
    <source>
        <dbReference type="ARBA" id="ARBA00023163"/>
    </source>
</evidence>
<dbReference type="PANTHER" id="PTHR47540:SF2">
    <property type="entry name" value="ZN(II)2CYS6 TRANSCRIPTION FACTOR (EUROFUNG)"/>
    <property type="match status" value="1"/>
</dbReference>
<evidence type="ECO:0000256" key="3">
    <source>
        <dbReference type="ARBA" id="ARBA00023125"/>
    </source>
</evidence>
<comment type="caution">
    <text evidence="8">The sequence shown here is derived from an EMBL/GenBank/DDBJ whole genome shotgun (WGS) entry which is preliminary data.</text>
</comment>
<dbReference type="GO" id="GO:0005634">
    <property type="term" value="C:nucleus"/>
    <property type="evidence" value="ECO:0007669"/>
    <property type="project" value="UniProtKB-SubCell"/>
</dbReference>
<organism evidence="8 9">
    <name type="scientific">Aspergillus felis</name>
    <dbReference type="NCBI Taxonomy" id="1287682"/>
    <lineage>
        <taxon>Eukaryota</taxon>
        <taxon>Fungi</taxon>
        <taxon>Dikarya</taxon>
        <taxon>Ascomycota</taxon>
        <taxon>Pezizomycotina</taxon>
        <taxon>Eurotiomycetes</taxon>
        <taxon>Eurotiomycetidae</taxon>
        <taxon>Eurotiales</taxon>
        <taxon>Aspergillaceae</taxon>
        <taxon>Aspergillus</taxon>
        <taxon>Aspergillus subgen. Fumigati</taxon>
    </lineage>
</organism>